<feature type="domain" description="HTH cro/C1-type" evidence="1">
    <location>
        <begin position="33"/>
        <end position="79"/>
    </location>
</feature>
<dbReference type="Gene3D" id="1.10.260.40">
    <property type="entry name" value="lambda repressor-like DNA-binding domains"/>
    <property type="match status" value="1"/>
</dbReference>
<dbReference type="InterPro" id="IPR010982">
    <property type="entry name" value="Lambda_DNA-bd_dom_sf"/>
</dbReference>
<dbReference type="PROSITE" id="PS50943">
    <property type="entry name" value="HTH_CROC1"/>
    <property type="match status" value="1"/>
</dbReference>
<dbReference type="Proteomes" id="UP000018502">
    <property type="component" value="Unassembled WGS sequence"/>
</dbReference>
<dbReference type="GO" id="GO:0003677">
    <property type="term" value="F:DNA binding"/>
    <property type="evidence" value="ECO:0007669"/>
    <property type="project" value="InterPro"/>
</dbReference>
<reference evidence="2 3" key="1">
    <citation type="journal article" date="2014" name="Emerg. Infect. Dis.">
        <title>High-level Relatedness among Mycobacterium abscessus subsp. massiliense Strains from Widely Separated Outbreaks.</title>
        <authorList>
            <person name="Tettelin H."/>
            <person name="Davidson R.M."/>
            <person name="Agrawal S."/>
            <person name="Aitken M.L."/>
            <person name="Shallom S."/>
            <person name="Hasan N.A."/>
            <person name="Strong M."/>
            <person name="Nogueira de Moura V.C."/>
            <person name="De Groote M.A."/>
            <person name="Duarte R.S."/>
            <person name="Hine E."/>
            <person name="Parankush S."/>
            <person name="Su Q."/>
            <person name="Daugherty S.C."/>
            <person name="Fraser C.M."/>
            <person name="Brown-Elliott B.A."/>
            <person name="Wallace R.J.Jr."/>
            <person name="Holland S.M."/>
            <person name="Sampaio E.P."/>
            <person name="Olivier K.N."/>
            <person name="Jackson M."/>
            <person name="Zelazny A.M."/>
        </authorList>
    </citation>
    <scope>NUCLEOTIDE SEQUENCE [LARGE SCALE GENOMIC DNA]</scope>
    <source>
        <strain evidence="2 3">MAB_091912_2446</strain>
    </source>
</reference>
<dbReference type="InterPro" id="IPR001387">
    <property type="entry name" value="Cro/C1-type_HTH"/>
</dbReference>
<proteinExistence type="predicted"/>
<dbReference type="EMBL" id="AYTF01000002">
    <property type="protein sequence ID" value="ESV62258.1"/>
    <property type="molecule type" value="Genomic_DNA"/>
</dbReference>
<name>A0A829MD23_9MYCO</name>
<dbReference type="AlphaFoldDB" id="A0A829MD23"/>
<comment type="caution">
    <text evidence="2">The sequence shown here is derived from an EMBL/GenBank/DDBJ whole genome shotgun (WGS) entry which is preliminary data.</text>
</comment>
<accession>A0A829MD23</accession>
<evidence type="ECO:0000313" key="2">
    <source>
        <dbReference type="EMBL" id="ESV62258.1"/>
    </source>
</evidence>
<organism evidence="2 3">
    <name type="scientific">Mycobacteroides abscessus MAB_091912_2446</name>
    <dbReference type="NCBI Taxonomy" id="1335414"/>
    <lineage>
        <taxon>Bacteria</taxon>
        <taxon>Bacillati</taxon>
        <taxon>Actinomycetota</taxon>
        <taxon>Actinomycetes</taxon>
        <taxon>Mycobacteriales</taxon>
        <taxon>Mycobacteriaceae</taxon>
        <taxon>Mycobacteroides</taxon>
        <taxon>Mycobacteroides abscessus</taxon>
    </lineage>
</organism>
<evidence type="ECO:0000259" key="1">
    <source>
        <dbReference type="PROSITE" id="PS50943"/>
    </source>
</evidence>
<evidence type="ECO:0000313" key="3">
    <source>
        <dbReference type="Proteomes" id="UP000018502"/>
    </source>
</evidence>
<dbReference type="Pfam" id="PF01381">
    <property type="entry name" value="HTH_3"/>
    <property type="match status" value="1"/>
</dbReference>
<dbReference type="SUPFAM" id="SSF47413">
    <property type="entry name" value="lambda repressor-like DNA-binding domains"/>
    <property type="match status" value="1"/>
</dbReference>
<sequence>MSTTPQTEQLGEVYMYVRDHKKIVRLMICQEVSQREVSAAAGWKSHSYLGRILRGEVRTLETDPALRIAHFLKVPVDDLFATKVDSKSVRSEQEKSRARRVRGRHEYRYIPRNARDCPAVG</sequence>
<protein>
    <submittedName>
        <fullName evidence="2">Helix-turn-helix family protein</fullName>
    </submittedName>
</protein>
<gene>
    <name evidence="2" type="ORF">L833_4663</name>
</gene>